<evidence type="ECO:0000313" key="12">
    <source>
        <dbReference type="Proteomes" id="UP000000580"/>
    </source>
</evidence>
<proteinExistence type="inferred from homology"/>
<dbReference type="Pfam" id="PF00893">
    <property type="entry name" value="Multi_Drug_Res"/>
    <property type="match status" value="1"/>
</dbReference>
<evidence type="ECO:0000256" key="8">
    <source>
        <dbReference type="ARBA" id="ARBA00023251"/>
    </source>
</evidence>
<evidence type="ECO:0000256" key="9">
    <source>
        <dbReference type="RuleBase" id="RU003942"/>
    </source>
</evidence>
<dbReference type="STRING" id="262316.MAP_3451"/>
<dbReference type="GO" id="GO:0005886">
    <property type="term" value="C:plasma membrane"/>
    <property type="evidence" value="ECO:0007669"/>
    <property type="project" value="UniProtKB-SubCell"/>
</dbReference>
<dbReference type="eggNOG" id="COG2076">
    <property type="taxonomic scope" value="Bacteria"/>
</dbReference>
<feature type="transmembrane region" description="Helical" evidence="10">
    <location>
        <begin position="25"/>
        <end position="46"/>
    </location>
</feature>
<keyword evidence="5 9" id="KW-0812">Transmembrane</keyword>
<protein>
    <submittedName>
        <fullName evidence="11">SugE</fullName>
    </submittedName>
</protein>
<dbReference type="GO" id="GO:0046677">
    <property type="term" value="P:response to antibiotic"/>
    <property type="evidence" value="ECO:0007669"/>
    <property type="project" value="UniProtKB-KW"/>
</dbReference>
<dbReference type="AlphaFoldDB" id="Q73UB7"/>
<dbReference type="InterPro" id="IPR000390">
    <property type="entry name" value="Small_drug/metabolite_transptr"/>
</dbReference>
<dbReference type="Gene3D" id="1.10.3730.20">
    <property type="match status" value="1"/>
</dbReference>
<dbReference type="InterPro" id="IPR037185">
    <property type="entry name" value="EmrE-like"/>
</dbReference>
<feature type="transmembrane region" description="Helical" evidence="10">
    <location>
        <begin position="84"/>
        <end position="103"/>
    </location>
</feature>
<dbReference type="KEGG" id="mpa:MAP_3451"/>
<feature type="transmembrane region" description="Helical" evidence="10">
    <location>
        <begin position="110"/>
        <end position="128"/>
    </location>
</feature>
<keyword evidence="3" id="KW-0813">Transport</keyword>
<evidence type="ECO:0000256" key="3">
    <source>
        <dbReference type="ARBA" id="ARBA00022448"/>
    </source>
</evidence>
<keyword evidence="8" id="KW-0046">Antibiotic resistance</keyword>
<evidence type="ECO:0000256" key="4">
    <source>
        <dbReference type="ARBA" id="ARBA00022475"/>
    </source>
</evidence>
<evidence type="ECO:0000313" key="11">
    <source>
        <dbReference type="EMBL" id="AAS06001.1"/>
    </source>
</evidence>
<dbReference type="PANTHER" id="PTHR30561">
    <property type="entry name" value="SMR FAMILY PROTON-DEPENDENT DRUG EFFLUX TRANSPORTER SUGE"/>
    <property type="match status" value="1"/>
</dbReference>
<accession>Q73UB7</accession>
<feature type="transmembrane region" description="Helical" evidence="10">
    <location>
        <begin position="58"/>
        <end position="78"/>
    </location>
</feature>
<reference evidence="11 12" key="1">
    <citation type="journal article" date="2005" name="Proc. Natl. Acad. Sci. U.S.A.">
        <title>The complete genome sequence of Mycobacterium avium subspecies paratuberculosis.</title>
        <authorList>
            <person name="Li L."/>
            <person name="Bannantine J.P."/>
            <person name="Zhang Q."/>
            <person name="Amonsin A."/>
            <person name="May B.J."/>
            <person name="Alt D."/>
            <person name="Banerji N."/>
            <person name="Kanjilal S."/>
            <person name="Kapur V."/>
        </authorList>
    </citation>
    <scope>NUCLEOTIDE SEQUENCE [LARGE SCALE GENOMIC DNA]</scope>
    <source>
        <strain evidence="12">ATCC BAA-968 / K-10</strain>
    </source>
</reference>
<dbReference type="EMBL" id="AE016958">
    <property type="protein sequence ID" value="AAS06001.1"/>
    <property type="molecule type" value="Genomic_DNA"/>
</dbReference>
<comment type="similarity">
    <text evidence="2">Belongs to the drug/metabolite transporter (DMT) superfamily. Small multidrug resistance (SMR) (TC 2.A.7.1) family. Mmr subfamily.</text>
</comment>
<name>Q73UB7_MYCPA</name>
<keyword evidence="7 10" id="KW-0472">Membrane</keyword>
<sequence length="129" mass="13141">MPSATDTGRGAPYPASDKTAPWRCAMAWLILIASGVLEAVWATALSRSEGFSRLGPSLVFFVALAFSMTGLAVAMRSLPVGTSYAVWVGVGAALTVTYAALVGDEPASPVKLVLIAGIVACVAGLKLLG</sequence>
<gene>
    <name evidence="11" type="primary">sugE</name>
    <name evidence="11" type="ordered locus">MAP_3451</name>
</gene>
<evidence type="ECO:0000256" key="7">
    <source>
        <dbReference type="ARBA" id="ARBA00023136"/>
    </source>
</evidence>
<evidence type="ECO:0000256" key="10">
    <source>
        <dbReference type="SAM" id="Phobius"/>
    </source>
</evidence>
<dbReference type="PANTHER" id="PTHR30561:SF0">
    <property type="entry name" value="GUANIDINIUM EXPORTER"/>
    <property type="match status" value="1"/>
</dbReference>
<evidence type="ECO:0000256" key="1">
    <source>
        <dbReference type="ARBA" id="ARBA00004651"/>
    </source>
</evidence>
<dbReference type="SUPFAM" id="SSF103481">
    <property type="entry name" value="Multidrug resistance efflux transporter EmrE"/>
    <property type="match status" value="1"/>
</dbReference>
<comment type="subcellular location">
    <subcellularLocation>
        <location evidence="1 9">Cell membrane</location>
        <topology evidence="1 9">Multi-pass membrane protein</topology>
    </subcellularLocation>
</comment>
<dbReference type="GO" id="GO:0022857">
    <property type="term" value="F:transmembrane transporter activity"/>
    <property type="evidence" value="ECO:0007669"/>
    <property type="project" value="InterPro"/>
</dbReference>
<evidence type="ECO:0000256" key="6">
    <source>
        <dbReference type="ARBA" id="ARBA00022989"/>
    </source>
</evidence>
<dbReference type="Proteomes" id="UP000000580">
    <property type="component" value="Chromosome"/>
</dbReference>
<evidence type="ECO:0000256" key="5">
    <source>
        <dbReference type="ARBA" id="ARBA00022692"/>
    </source>
</evidence>
<keyword evidence="4" id="KW-1003">Cell membrane</keyword>
<keyword evidence="12" id="KW-1185">Reference proteome</keyword>
<dbReference type="HOGENOM" id="CLU_133067_1_2_11"/>
<organism evidence="11 12">
    <name type="scientific">Mycolicibacterium paratuberculosis (strain ATCC BAA-968 / K-10)</name>
    <name type="common">Mycobacterium paratuberculosis</name>
    <dbReference type="NCBI Taxonomy" id="262316"/>
    <lineage>
        <taxon>Bacteria</taxon>
        <taxon>Bacillati</taxon>
        <taxon>Actinomycetota</taxon>
        <taxon>Actinomycetes</taxon>
        <taxon>Mycobacteriales</taxon>
        <taxon>Mycobacteriaceae</taxon>
        <taxon>Mycobacterium</taxon>
        <taxon>Mycobacterium avium complex (MAC)</taxon>
    </lineage>
</organism>
<keyword evidence="6 10" id="KW-1133">Transmembrane helix</keyword>
<dbReference type="InterPro" id="IPR045324">
    <property type="entry name" value="Small_multidrug_res"/>
</dbReference>
<evidence type="ECO:0000256" key="2">
    <source>
        <dbReference type="ARBA" id="ARBA00007822"/>
    </source>
</evidence>